<evidence type="ECO:0000313" key="9">
    <source>
        <dbReference type="Proteomes" id="UP000694845"/>
    </source>
</evidence>
<dbReference type="KEGG" id="aplc:110982517"/>
<dbReference type="GO" id="GO:0005654">
    <property type="term" value="C:nucleoplasm"/>
    <property type="evidence" value="ECO:0007669"/>
    <property type="project" value="UniProtKB-ARBA"/>
</dbReference>
<dbReference type="Gene3D" id="1.20.5.1500">
    <property type="match status" value="1"/>
</dbReference>
<evidence type="ECO:0000256" key="1">
    <source>
        <dbReference type="ARBA" id="ARBA00004123"/>
    </source>
</evidence>
<dbReference type="PANTHER" id="PTHR21964">
    <property type="entry name" value="BREAST CANCER METASTASIS-SUPPRESSOR 1"/>
    <property type="match status" value="1"/>
</dbReference>
<dbReference type="OMA" id="XIYRELC"/>
<keyword evidence="4" id="KW-0804">Transcription</keyword>
<evidence type="ECO:0000256" key="4">
    <source>
        <dbReference type="ARBA" id="ARBA00023163"/>
    </source>
</evidence>
<evidence type="ECO:0000256" key="6">
    <source>
        <dbReference type="ARBA" id="ARBA00038256"/>
    </source>
</evidence>
<keyword evidence="3" id="KW-0805">Transcription regulation</keyword>
<dbReference type="Pfam" id="PF08598">
    <property type="entry name" value="Sds3"/>
    <property type="match status" value="1"/>
</dbReference>
<reference evidence="10" key="1">
    <citation type="submission" date="2025-08" db="UniProtKB">
        <authorList>
            <consortium name="RefSeq"/>
        </authorList>
    </citation>
    <scope>IDENTIFICATION</scope>
</reference>
<evidence type="ECO:0000256" key="8">
    <source>
        <dbReference type="SAM" id="MobiDB-lite"/>
    </source>
</evidence>
<keyword evidence="5" id="KW-0539">Nucleus</keyword>
<comment type="subcellular location">
    <subcellularLocation>
        <location evidence="1">Nucleus</location>
    </subcellularLocation>
</comment>
<feature type="compositionally biased region" description="Acidic residues" evidence="8">
    <location>
        <begin position="24"/>
        <end position="33"/>
    </location>
</feature>
<dbReference type="Proteomes" id="UP000694845">
    <property type="component" value="Unplaced"/>
</dbReference>
<dbReference type="CTD" id="84312"/>
<name>A0A8B7YW02_ACAPL</name>
<evidence type="ECO:0000256" key="5">
    <source>
        <dbReference type="ARBA" id="ARBA00023242"/>
    </source>
</evidence>
<dbReference type="AlphaFoldDB" id="A0A8B7YW02"/>
<comment type="similarity">
    <text evidence="6">Belongs to the BRMS1 family.</text>
</comment>
<evidence type="ECO:0000256" key="3">
    <source>
        <dbReference type="ARBA" id="ARBA00023015"/>
    </source>
</evidence>
<dbReference type="SMART" id="SM01401">
    <property type="entry name" value="Sds3"/>
    <property type="match status" value="1"/>
</dbReference>
<proteinExistence type="inferred from homology"/>
<keyword evidence="7" id="KW-0175">Coiled coil</keyword>
<feature type="region of interest" description="Disordered" evidence="8">
    <location>
        <begin position="1"/>
        <end position="48"/>
    </location>
</feature>
<dbReference type="GO" id="GO:0010468">
    <property type="term" value="P:regulation of gene expression"/>
    <property type="evidence" value="ECO:0007669"/>
    <property type="project" value="UniProtKB-ARBA"/>
</dbReference>
<accession>A0A8B7YW02</accession>
<keyword evidence="9" id="KW-1185">Reference proteome</keyword>
<sequence length="318" mass="37182">MPVAEDTAESEPEDMEDDRSTPDSENDDDDSDMDTSGSEDSSEYDEEDCERRRIECLNHMNDLERQFTDLKEQLYLERVGHLDSKLGQVQKGDAMDYKKLSELEQTMTMRTHIAGVLRELRLNNIKNKYESEGKASHENHESEKMLLKDALKAELEEKIRRLEEDRHNIDFTTELWNETQALKSKGKKFDLTNDRKKKPVTVAGPYIVYKLRDQEILEDWTAIMKARGISARRKEEEQVLKSEKNPYSARYEDGKLYYEGSLFNRRDRIIIENKDDTPVLATITAVNTGEVWVRRTDGTKSKLYIDNLQRGKYTIRHT</sequence>
<evidence type="ECO:0000256" key="7">
    <source>
        <dbReference type="SAM" id="Coils"/>
    </source>
</evidence>
<dbReference type="OrthoDB" id="20886at2759"/>
<feature type="coiled-coil region" evidence="7">
    <location>
        <begin position="137"/>
        <end position="172"/>
    </location>
</feature>
<dbReference type="RefSeq" id="XP_022096665.1">
    <property type="nucleotide sequence ID" value="XM_022240973.1"/>
</dbReference>
<dbReference type="FunFam" id="1.20.5.1500:FF:000002">
    <property type="entry name" value="breast cancer metastasis-suppressor 1-like protein-A"/>
    <property type="match status" value="1"/>
</dbReference>
<dbReference type="InterPro" id="IPR013907">
    <property type="entry name" value="Sds3"/>
</dbReference>
<gene>
    <name evidence="10" type="primary">LOC110982517</name>
</gene>
<keyword evidence="2" id="KW-0678">Repressor</keyword>
<organism evidence="9 10">
    <name type="scientific">Acanthaster planci</name>
    <name type="common">Crown-of-thorns starfish</name>
    <dbReference type="NCBI Taxonomy" id="133434"/>
    <lineage>
        <taxon>Eukaryota</taxon>
        <taxon>Metazoa</taxon>
        <taxon>Echinodermata</taxon>
        <taxon>Eleutherozoa</taxon>
        <taxon>Asterozoa</taxon>
        <taxon>Asteroidea</taxon>
        <taxon>Valvatacea</taxon>
        <taxon>Valvatida</taxon>
        <taxon>Acanthasteridae</taxon>
        <taxon>Acanthaster</taxon>
    </lineage>
</organism>
<evidence type="ECO:0000313" key="10">
    <source>
        <dbReference type="RefSeq" id="XP_022096665.1"/>
    </source>
</evidence>
<evidence type="ECO:0000256" key="2">
    <source>
        <dbReference type="ARBA" id="ARBA00022491"/>
    </source>
</evidence>
<protein>
    <submittedName>
        <fullName evidence="10">Breast cancer metastasis-suppressor 1-like protein-A</fullName>
    </submittedName>
</protein>
<dbReference type="GeneID" id="110982517"/>
<feature type="compositionally biased region" description="Acidic residues" evidence="8">
    <location>
        <begin position="1"/>
        <end position="17"/>
    </location>
</feature>